<reference evidence="5 6" key="1">
    <citation type="submission" date="2024-09" db="EMBL/GenBank/DDBJ databases">
        <title>Laminarin stimulates single cell rates of sulfate reduction while oxygen inhibits transcriptomic activity in coastal marine sediment.</title>
        <authorList>
            <person name="Lindsay M."/>
            <person name="Orcutt B."/>
            <person name="Emerson D."/>
            <person name="Stepanauskas R."/>
            <person name="D'Angelo T."/>
        </authorList>
    </citation>
    <scope>NUCLEOTIDE SEQUENCE [LARGE SCALE GENOMIC DNA]</scope>
    <source>
        <strain evidence="5">SAG AM-311-K15</strain>
    </source>
</reference>
<dbReference type="PANTHER" id="PTHR38465">
    <property type="entry name" value="HTH-TYPE TRANSCRIPTIONAL REGULATOR MJ1563-RELATED"/>
    <property type="match status" value="1"/>
</dbReference>
<evidence type="ECO:0000256" key="1">
    <source>
        <dbReference type="ARBA" id="ARBA00023015"/>
    </source>
</evidence>
<dbReference type="PIRSF" id="PIRSF006707">
    <property type="entry name" value="MJ1563"/>
    <property type="match status" value="1"/>
</dbReference>
<dbReference type="InterPro" id="IPR026282">
    <property type="entry name" value="MJ1563"/>
</dbReference>
<evidence type="ECO:0000313" key="6">
    <source>
        <dbReference type="Proteomes" id="UP001594351"/>
    </source>
</evidence>
<dbReference type="InterPro" id="IPR036388">
    <property type="entry name" value="WH-like_DNA-bd_sf"/>
</dbReference>
<comment type="similarity">
    <text evidence="4">Belongs to the GbsR family.</text>
</comment>
<name>A0ABV6Z1J4_UNCC1</name>
<protein>
    <recommendedName>
        <fullName evidence="4">HTH-type transcriptional regulator</fullName>
    </recommendedName>
</protein>
<dbReference type="Gene3D" id="1.10.10.10">
    <property type="entry name" value="Winged helix-like DNA-binding domain superfamily/Winged helix DNA-binding domain"/>
    <property type="match status" value="1"/>
</dbReference>
<keyword evidence="2 4" id="KW-0238">DNA-binding</keyword>
<gene>
    <name evidence="5" type="ORF">ACFL27_19165</name>
</gene>
<organism evidence="5 6">
    <name type="scientific">candidate division CSSED10-310 bacterium</name>
    <dbReference type="NCBI Taxonomy" id="2855610"/>
    <lineage>
        <taxon>Bacteria</taxon>
        <taxon>Bacteria division CSSED10-310</taxon>
    </lineage>
</organism>
<accession>A0ABV6Z1J4</accession>
<evidence type="ECO:0000313" key="5">
    <source>
        <dbReference type="EMBL" id="MFC1852323.1"/>
    </source>
</evidence>
<keyword evidence="3 4" id="KW-0804">Transcription</keyword>
<dbReference type="InterPro" id="IPR052362">
    <property type="entry name" value="HTH-GbsR_regulator"/>
</dbReference>
<dbReference type="SUPFAM" id="SSF46785">
    <property type="entry name" value="Winged helix' DNA-binding domain"/>
    <property type="match status" value="1"/>
</dbReference>
<keyword evidence="1 4" id="KW-0805">Transcription regulation</keyword>
<dbReference type="EMBL" id="JBHPBY010000297">
    <property type="protein sequence ID" value="MFC1852323.1"/>
    <property type="molecule type" value="Genomic_DNA"/>
</dbReference>
<keyword evidence="6" id="KW-1185">Reference proteome</keyword>
<dbReference type="PANTHER" id="PTHR38465:SF1">
    <property type="entry name" value="HTH-TYPE TRANSCRIPTIONAL REGULATOR MJ1563-RELATED"/>
    <property type="match status" value="1"/>
</dbReference>
<dbReference type="Proteomes" id="UP001594351">
    <property type="component" value="Unassembled WGS sequence"/>
</dbReference>
<evidence type="ECO:0000256" key="2">
    <source>
        <dbReference type="ARBA" id="ARBA00023125"/>
    </source>
</evidence>
<dbReference type="InterPro" id="IPR036390">
    <property type="entry name" value="WH_DNA-bd_sf"/>
</dbReference>
<evidence type="ECO:0000256" key="3">
    <source>
        <dbReference type="ARBA" id="ARBA00023163"/>
    </source>
</evidence>
<proteinExistence type="inferred from homology"/>
<comment type="caution">
    <text evidence="5">The sequence shown here is derived from an EMBL/GenBank/DDBJ whole genome shotgun (WGS) entry which is preliminary data.</text>
</comment>
<sequence>MDAREQLKHEMIEEFGQAYRAFGMSNLMGHIVALLIYSPHALSLDEIKDHLRRSKGPVSQIVRRLTDRSLIRPVWTPGSRKSFYEIEPNIFANAFNNMFVLFKNNTRIAKKLKRSLAELDDGSLEVLKSRLHEMERFYEMMEVHYQNFLNEWAEERVRLKEQKDEQTGA</sequence>
<evidence type="ECO:0000256" key="4">
    <source>
        <dbReference type="PIRNR" id="PIRNR006707"/>
    </source>
</evidence>